<proteinExistence type="predicted"/>
<feature type="compositionally biased region" description="Polar residues" evidence="1">
    <location>
        <begin position="568"/>
        <end position="583"/>
    </location>
</feature>
<organism evidence="2 3">
    <name type="scientific">Diversispora epigaea</name>
    <dbReference type="NCBI Taxonomy" id="1348612"/>
    <lineage>
        <taxon>Eukaryota</taxon>
        <taxon>Fungi</taxon>
        <taxon>Fungi incertae sedis</taxon>
        <taxon>Mucoromycota</taxon>
        <taxon>Glomeromycotina</taxon>
        <taxon>Glomeromycetes</taxon>
        <taxon>Diversisporales</taxon>
        <taxon>Diversisporaceae</taxon>
        <taxon>Diversispora</taxon>
    </lineage>
</organism>
<accession>A0A397ITH4</accession>
<evidence type="ECO:0000313" key="3">
    <source>
        <dbReference type="Proteomes" id="UP000266861"/>
    </source>
</evidence>
<evidence type="ECO:0000313" key="2">
    <source>
        <dbReference type="EMBL" id="RHZ77076.1"/>
    </source>
</evidence>
<dbReference type="Proteomes" id="UP000266861">
    <property type="component" value="Unassembled WGS sequence"/>
</dbReference>
<comment type="caution">
    <text evidence="2">The sequence shown here is derived from an EMBL/GenBank/DDBJ whole genome shotgun (WGS) entry which is preliminary data.</text>
</comment>
<sequence>MAFPSYKIWLTDILASLGRKPKLITQLHHLLTIWNVTSHTERHERTKEKMRMNNVIPKQRLFKESNIWNLAVIDNIDFKQKSFAFGNIYDVTRGNSHVTLRMAFQSITNDLGVEEKIILNENMNLFGMNSTTEQILHIFQETLIKLLDIKNDENGQLSYNKNIDAEIIKKAILPELKFGCKEPSSHIVILEPGKNPNSNDSILDAAKMYIEDFDLSEHEYLDVVADQSIHHRLMKVRTQWPNLRPLLESVVDYHATSRVLDLLWVSVGIAINIYIKKKNIQIDKLINENENENENFDSYIFLKVWYFYYKWAGIWKAHKIVIRIGNHDLQKNTLAAAAPLFPSAGKANYTTAIAKYLSLLEEFPNLNKKLQCVGAYKLPRNFDNNSENINTEQICFAFDEALETFRVRFIKQNISGNMIDEKNLIMNIKAAQAEKDRMELFLSEYLEDTVISKSPHAINALKDLLWALIEDLVIIFDMEDPLSHPIFQEMKPPELNKTEYKKLIKCYPNGLERIQSIFRQEVLNIEIRNPTGRRALGVRKMKHKDYVTQNKENKRKNKESDNQLAELAQSSQISDQPVEQNQSNKKRKTLPHEKEILKRLLIYETKIPDHIYQEIEELLGVEWNKKRIYSWWSYQIKKSH</sequence>
<keyword evidence="3" id="KW-1185">Reference proteome</keyword>
<dbReference type="AlphaFoldDB" id="A0A397ITH4"/>
<protein>
    <submittedName>
        <fullName evidence="2">Uncharacterized protein</fullName>
    </submittedName>
</protein>
<reference evidence="2 3" key="1">
    <citation type="submission" date="2018-08" db="EMBL/GenBank/DDBJ databases">
        <title>Genome and evolution of the arbuscular mycorrhizal fungus Diversispora epigaea (formerly Glomus versiforme) and its bacterial endosymbionts.</title>
        <authorList>
            <person name="Sun X."/>
            <person name="Fei Z."/>
            <person name="Harrison M."/>
        </authorList>
    </citation>
    <scope>NUCLEOTIDE SEQUENCE [LARGE SCALE GENOMIC DNA]</scope>
    <source>
        <strain evidence="2 3">IT104</strain>
    </source>
</reference>
<gene>
    <name evidence="2" type="ORF">Glove_186g4</name>
</gene>
<feature type="region of interest" description="Disordered" evidence="1">
    <location>
        <begin position="544"/>
        <end position="590"/>
    </location>
</feature>
<dbReference type="OrthoDB" id="2377306at2759"/>
<evidence type="ECO:0000256" key="1">
    <source>
        <dbReference type="SAM" id="MobiDB-lite"/>
    </source>
</evidence>
<name>A0A397ITH4_9GLOM</name>
<dbReference type="EMBL" id="PQFF01000176">
    <property type="protein sequence ID" value="RHZ77076.1"/>
    <property type="molecule type" value="Genomic_DNA"/>
</dbReference>